<name>A0A174YWC2_9FIRM</name>
<feature type="transmembrane region" description="Helical" evidence="10">
    <location>
        <begin position="61"/>
        <end position="84"/>
    </location>
</feature>
<organism evidence="13 14">
    <name type="scientific">Lachnospira eligens</name>
    <dbReference type="NCBI Taxonomy" id="39485"/>
    <lineage>
        <taxon>Bacteria</taxon>
        <taxon>Bacillati</taxon>
        <taxon>Bacillota</taxon>
        <taxon>Clostridia</taxon>
        <taxon>Lachnospirales</taxon>
        <taxon>Lachnospiraceae</taxon>
        <taxon>Lachnospira</taxon>
    </lineage>
</organism>
<dbReference type="SUPFAM" id="SSF103190">
    <property type="entry name" value="Sensory domain-like"/>
    <property type="match status" value="1"/>
</dbReference>
<evidence type="ECO:0000256" key="7">
    <source>
        <dbReference type="ARBA" id="ARBA00029447"/>
    </source>
</evidence>
<dbReference type="Pfam" id="PF00015">
    <property type="entry name" value="MCPsignal"/>
    <property type="match status" value="1"/>
</dbReference>
<dbReference type="GO" id="GO:0007165">
    <property type="term" value="P:signal transduction"/>
    <property type="evidence" value="ECO:0007669"/>
    <property type="project" value="UniProtKB-KW"/>
</dbReference>
<dbReference type="SMART" id="SM00304">
    <property type="entry name" value="HAMP"/>
    <property type="match status" value="1"/>
</dbReference>
<evidence type="ECO:0000256" key="5">
    <source>
        <dbReference type="ARBA" id="ARBA00023136"/>
    </source>
</evidence>
<keyword evidence="2" id="KW-1003">Cell membrane</keyword>
<feature type="domain" description="Methyl-accepting transducer" evidence="11">
    <location>
        <begin position="331"/>
        <end position="588"/>
    </location>
</feature>
<dbReference type="Gene3D" id="6.10.340.10">
    <property type="match status" value="1"/>
</dbReference>
<dbReference type="InterPro" id="IPR029151">
    <property type="entry name" value="Sensor-like_sf"/>
</dbReference>
<keyword evidence="4 10" id="KW-1133">Transmembrane helix</keyword>
<dbReference type="EMBL" id="CZBU01000001">
    <property type="protein sequence ID" value="CUQ74970.1"/>
    <property type="molecule type" value="Genomic_DNA"/>
</dbReference>
<dbReference type="InterPro" id="IPR004089">
    <property type="entry name" value="MCPsignal_dom"/>
</dbReference>
<evidence type="ECO:0000256" key="1">
    <source>
        <dbReference type="ARBA" id="ARBA00004651"/>
    </source>
</evidence>
<sequence length="617" mass="66839">MGIMHTKAERTEKVEEIKAENRKKVKEIRAKKKELDAEVKKKARQVAADRKKRRAGITFRLFMLAIVPVIVMVLGLITTTVFSLKSGLEEEAMDGLELLSGAVQSSYEDIKGNYEYKNGRLFKGGEELTIKPAALDIYVKNSKNDVQVTLTYGTKRVLTTLTDNKGARLTGTDISSEVWDVVKTGKTYRDTNYRVEGKRYCAVYVPLKDNNQVVGCVFAGQPTSDITNYIMQKVGTMLIVSAVVLILVGIVATFIAQSISKSIKRASVSVTKVAGGDLTVEVDKTVLKRQDEIGDMGRALETLIIKLREIVGSLAKSATDLGESGNSIDSMASQSSVAAGEISTAVEEISKGAVSQAEDIETATNEIMTMGEQITQIVNNIADLTKTSKNMEEAESASQDTMIELSDAVQRTTDAVARIAKQIETTNESVDKIGNAASLIADIASQTSLLSLNASIESARAGEAGKGFAVVASEIQKLSSQSDSTASKIQEIITDLQNDSKETLEVMRSTEVLVREQYEKLAATKERFKEVGNGINVSKHGTDVIKGNAQVCDSSRVTVVDVISNLSAISEENAASTQQTTSSMQELNATINILAETAAKVKEVSDQLNEDMKYFKM</sequence>
<comment type="subcellular location">
    <subcellularLocation>
        <location evidence="1">Cell membrane</location>
        <topology evidence="1">Multi-pass membrane protein</topology>
    </subcellularLocation>
</comment>
<dbReference type="InterPro" id="IPR003660">
    <property type="entry name" value="HAMP_dom"/>
</dbReference>
<dbReference type="SUPFAM" id="SSF58104">
    <property type="entry name" value="Methyl-accepting chemotaxis protein (MCP) signaling domain"/>
    <property type="match status" value="1"/>
</dbReference>
<dbReference type="Pfam" id="PF00672">
    <property type="entry name" value="HAMP"/>
    <property type="match status" value="1"/>
</dbReference>
<dbReference type="SMART" id="SM00283">
    <property type="entry name" value="MA"/>
    <property type="match status" value="1"/>
</dbReference>
<evidence type="ECO:0000313" key="14">
    <source>
        <dbReference type="Proteomes" id="UP000095621"/>
    </source>
</evidence>
<evidence type="ECO:0000259" key="12">
    <source>
        <dbReference type="PROSITE" id="PS50885"/>
    </source>
</evidence>
<dbReference type="PANTHER" id="PTHR32089">
    <property type="entry name" value="METHYL-ACCEPTING CHEMOTAXIS PROTEIN MCPB"/>
    <property type="match status" value="1"/>
</dbReference>
<evidence type="ECO:0000256" key="2">
    <source>
        <dbReference type="ARBA" id="ARBA00022475"/>
    </source>
</evidence>
<dbReference type="PROSITE" id="PS50885">
    <property type="entry name" value="HAMP"/>
    <property type="match status" value="1"/>
</dbReference>
<dbReference type="InterPro" id="IPR033463">
    <property type="entry name" value="sCache_3"/>
</dbReference>
<dbReference type="CDD" id="cd06225">
    <property type="entry name" value="HAMP"/>
    <property type="match status" value="1"/>
</dbReference>
<dbReference type="Pfam" id="PF17202">
    <property type="entry name" value="sCache_3_3"/>
    <property type="match status" value="1"/>
</dbReference>
<feature type="coiled-coil region" evidence="9">
    <location>
        <begin position="14"/>
        <end position="45"/>
    </location>
</feature>
<keyword evidence="9" id="KW-0175">Coiled coil</keyword>
<dbReference type="Proteomes" id="UP000095621">
    <property type="component" value="Unassembled WGS sequence"/>
</dbReference>
<evidence type="ECO:0000256" key="10">
    <source>
        <dbReference type="SAM" id="Phobius"/>
    </source>
</evidence>
<keyword evidence="6 8" id="KW-0807">Transducer</keyword>
<dbReference type="Gene3D" id="1.10.287.950">
    <property type="entry name" value="Methyl-accepting chemotaxis protein"/>
    <property type="match status" value="1"/>
</dbReference>
<gene>
    <name evidence="13" type="primary">mcpC_1</name>
    <name evidence="13" type="ORF">ERS852490_00251</name>
</gene>
<dbReference type="RefSeq" id="WP_055214137.1">
    <property type="nucleotide sequence ID" value="NZ_CZBU01000001.1"/>
</dbReference>
<feature type="domain" description="HAMP" evidence="12">
    <location>
        <begin position="257"/>
        <end position="312"/>
    </location>
</feature>
<dbReference type="GO" id="GO:0005886">
    <property type="term" value="C:plasma membrane"/>
    <property type="evidence" value="ECO:0007669"/>
    <property type="project" value="UniProtKB-SubCell"/>
</dbReference>
<dbReference type="PANTHER" id="PTHR32089:SF112">
    <property type="entry name" value="LYSOZYME-LIKE PROTEIN-RELATED"/>
    <property type="match status" value="1"/>
</dbReference>
<evidence type="ECO:0000256" key="8">
    <source>
        <dbReference type="PROSITE-ProRule" id="PRU00284"/>
    </source>
</evidence>
<feature type="transmembrane region" description="Helical" evidence="10">
    <location>
        <begin position="234"/>
        <end position="256"/>
    </location>
</feature>
<dbReference type="PROSITE" id="PS50111">
    <property type="entry name" value="CHEMOTAXIS_TRANSDUC_2"/>
    <property type="match status" value="1"/>
</dbReference>
<proteinExistence type="inferred from homology"/>
<comment type="similarity">
    <text evidence="7">Belongs to the methyl-accepting chemotaxis (MCP) protein family.</text>
</comment>
<reference evidence="13 14" key="1">
    <citation type="submission" date="2015-09" db="EMBL/GenBank/DDBJ databases">
        <authorList>
            <consortium name="Pathogen Informatics"/>
        </authorList>
    </citation>
    <scope>NUCLEOTIDE SEQUENCE [LARGE SCALE GENOMIC DNA]</scope>
    <source>
        <strain evidence="13 14">2789STDY5834875</strain>
    </source>
</reference>
<evidence type="ECO:0000256" key="3">
    <source>
        <dbReference type="ARBA" id="ARBA00022692"/>
    </source>
</evidence>
<evidence type="ECO:0000256" key="9">
    <source>
        <dbReference type="SAM" id="Coils"/>
    </source>
</evidence>
<evidence type="ECO:0000256" key="4">
    <source>
        <dbReference type="ARBA" id="ARBA00022989"/>
    </source>
</evidence>
<evidence type="ECO:0000259" key="11">
    <source>
        <dbReference type="PROSITE" id="PS50111"/>
    </source>
</evidence>
<dbReference type="OrthoDB" id="5449717at2"/>
<keyword evidence="5 10" id="KW-0472">Membrane</keyword>
<dbReference type="AlphaFoldDB" id="A0A174YWC2"/>
<evidence type="ECO:0000313" key="13">
    <source>
        <dbReference type="EMBL" id="CUQ74970.1"/>
    </source>
</evidence>
<evidence type="ECO:0000256" key="6">
    <source>
        <dbReference type="ARBA" id="ARBA00023224"/>
    </source>
</evidence>
<accession>A0A174YWC2</accession>
<protein>
    <submittedName>
        <fullName evidence="13">Methyl-accepting chemotaxis protein mcpC</fullName>
    </submittedName>
</protein>
<keyword evidence="3 10" id="KW-0812">Transmembrane</keyword>